<dbReference type="EMBL" id="BARS01039190">
    <property type="protein sequence ID" value="GAG16205.1"/>
    <property type="molecule type" value="Genomic_DNA"/>
</dbReference>
<evidence type="ECO:0000313" key="1">
    <source>
        <dbReference type="EMBL" id="GAG16205.1"/>
    </source>
</evidence>
<accession>X0VCX3</accession>
<dbReference type="AlphaFoldDB" id="X0VCX3"/>
<proteinExistence type="predicted"/>
<comment type="caution">
    <text evidence="1">The sequence shown here is derived from an EMBL/GenBank/DDBJ whole genome shotgun (WGS) entry which is preliminary data.</text>
</comment>
<organism evidence="1">
    <name type="scientific">marine sediment metagenome</name>
    <dbReference type="NCBI Taxonomy" id="412755"/>
    <lineage>
        <taxon>unclassified sequences</taxon>
        <taxon>metagenomes</taxon>
        <taxon>ecological metagenomes</taxon>
    </lineage>
</organism>
<reference evidence="1" key="1">
    <citation type="journal article" date="2014" name="Front. Microbiol.">
        <title>High frequency of phylogenetically diverse reductive dehalogenase-homologous genes in deep subseafloor sedimentary metagenomes.</title>
        <authorList>
            <person name="Kawai M."/>
            <person name="Futagami T."/>
            <person name="Toyoda A."/>
            <person name="Takaki Y."/>
            <person name="Nishi S."/>
            <person name="Hori S."/>
            <person name="Arai W."/>
            <person name="Tsubouchi T."/>
            <person name="Morono Y."/>
            <person name="Uchiyama I."/>
            <person name="Ito T."/>
            <person name="Fujiyama A."/>
            <person name="Inagaki F."/>
            <person name="Takami H."/>
        </authorList>
    </citation>
    <scope>NUCLEOTIDE SEQUENCE</scope>
    <source>
        <strain evidence="1">Expedition CK06-06</strain>
    </source>
</reference>
<name>X0VCX3_9ZZZZ</name>
<feature type="non-terminal residue" evidence="1">
    <location>
        <position position="1"/>
    </location>
</feature>
<protein>
    <submittedName>
        <fullName evidence="1">Uncharacterized protein</fullName>
    </submittedName>
</protein>
<sequence>GETKFLIEVHSWADPEGQKNAEEVYNFMKSFGYQPVNYYGRALFVKPGVFLYKTKLRLFLHRLKDSVKCYTFHRQTGP</sequence>
<gene>
    <name evidence="1" type="ORF">S01H1_59878</name>
</gene>